<evidence type="ECO:0000313" key="3">
    <source>
        <dbReference type="Proteomes" id="UP001335737"/>
    </source>
</evidence>
<comment type="caution">
    <text evidence="2">The sequence shown here is derived from an EMBL/GenBank/DDBJ whole genome shotgun (WGS) entry which is preliminary data.</text>
</comment>
<keyword evidence="1" id="KW-1133">Transmembrane helix</keyword>
<accession>A0ABU6KLL5</accession>
<evidence type="ECO:0000256" key="1">
    <source>
        <dbReference type="SAM" id="Phobius"/>
    </source>
</evidence>
<gene>
    <name evidence="2" type="ORF">QGM71_20190</name>
</gene>
<keyword evidence="1" id="KW-0472">Membrane</keyword>
<evidence type="ECO:0000313" key="2">
    <source>
        <dbReference type="EMBL" id="MEC5425790.1"/>
    </source>
</evidence>
<dbReference type="RefSeq" id="WP_327609321.1">
    <property type="nucleotide sequence ID" value="NZ_JARZFX010000019.1"/>
</dbReference>
<name>A0ABU6KLL5_9BACI</name>
<protein>
    <submittedName>
        <fullName evidence="2">Uncharacterized protein</fullName>
    </submittedName>
</protein>
<dbReference type="Proteomes" id="UP001335737">
    <property type="component" value="Unassembled WGS sequence"/>
</dbReference>
<organism evidence="2 3">
    <name type="scientific">Virgibacillus tibetensis</name>
    <dbReference type="NCBI Taxonomy" id="3042313"/>
    <lineage>
        <taxon>Bacteria</taxon>
        <taxon>Bacillati</taxon>
        <taxon>Bacillota</taxon>
        <taxon>Bacilli</taxon>
        <taxon>Bacillales</taxon>
        <taxon>Bacillaceae</taxon>
        <taxon>Virgibacillus</taxon>
    </lineage>
</organism>
<keyword evidence="3" id="KW-1185">Reference proteome</keyword>
<feature type="transmembrane region" description="Helical" evidence="1">
    <location>
        <begin position="12"/>
        <end position="34"/>
    </location>
</feature>
<proteinExistence type="predicted"/>
<sequence>MRGAKKKTLIDWIAFLVVVLIIAGGSLYYVYFFIPKNSIELYQELHFADGFNYGNILCLGEGKWK</sequence>
<reference evidence="2 3" key="1">
    <citation type="journal article" date="2024" name="Int. J. Syst. Evol. Microbiol.">
        <title>Virgibacillus tibetensis sp. nov., isolated from salt lake on the Tibetan Plateau of China.</title>
        <authorList>
            <person name="Phurbu D."/>
            <person name="Liu Z.-X."/>
            <person name="Wang R."/>
            <person name="Zheng Y.-Y."/>
            <person name="Liu H.-C."/>
            <person name="Zhou Y.-G."/>
            <person name="Yu Y.-J."/>
            <person name="Li A.-H."/>
        </authorList>
    </citation>
    <scope>NUCLEOTIDE SEQUENCE [LARGE SCALE GENOMIC DNA]</scope>
    <source>
        <strain evidence="2 3">C22-A2</strain>
    </source>
</reference>
<dbReference type="EMBL" id="JARZFX010000019">
    <property type="protein sequence ID" value="MEC5425790.1"/>
    <property type="molecule type" value="Genomic_DNA"/>
</dbReference>
<keyword evidence="1" id="KW-0812">Transmembrane</keyword>